<feature type="transmembrane region" description="Helical" evidence="1">
    <location>
        <begin position="222"/>
        <end position="243"/>
    </location>
</feature>
<feature type="transmembrane region" description="Helical" evidence="1">
    <location>
        <begin position="6"/>
        <end position="26"/>
    </location>
</feature>
<keyword evidence="1" id="KW-0472">Membrane</keyword>
<keyword evidence="3" id="KW-1185">Reference proteome</keyword>
<gene>
    <name evidence="2" type="ORF">KK083_21425</name>
</gene>
<protein>
    <submittedName>
        <fullName evidence="2">Uncharacterized protein</fullName>
    </submittedName>
</protein>
<name>A0AAP2GPU5_9BACT</name>
<comment type="caution">
    <text evidence="2">The sequence shown here is derived from an EMBL/GenBank/DDBJ whole genome shotgun (WGS) entry which is preliminary data.</text>
</comment>
<sequence length="250" mass="28077">MKGKVVVIAITIWLVSFLVVGYFLFFHTTTLSKSFSTTPSVSLLDNTSIPDAAYIAAMKSFDEKTSELNNIDSISQPLRSVEKNRPDSNQRPIIYQSNLDTYENSFTRLDDMEYNSDDFVNWILASMDKDSTEIMKRLQDSATPGSVTYASYKAYKASVSLDMKAIRKNLLEHGLKDPYAKRGASKISKLFKSKILKRATVFFGVGSAILTTESLLFPNLTFWQRIFIPAAIATLLLVLYIVAQSKGIFE</sequence>
<dbReference type="RefSeq" id="WP_254167455.1">
    <property type="nucleotide sequence ID" value="NZ_JAHESF010000026.1"/>
</dbReference>
<accession>A0AAP2GPU5</accession>
<proteinExistence type="predicted"/>
<feature type="transmembrane region" description="Helical" evidence="1">
    <location>
        <begin position="195"/>
        <end position="216"/>
    </location>
</feature>
<organism evidence="2 3">
    <name type="scientific">Chryseosolibacter histidini</name>
    <dbReference type="NCBI Taxonomy" id="2782349"/>
    <lineage>
        <taxon>Bacteria</taxon>
        <taxon>Pseudomonadati</taxon>
        <taxon>Bacteroidota</taxon>
        <taxon>Cytophagia</taxon>
        <taxon>Cytophagales</taxon>
        <taxon>Chryseotaleaceae</taxon>
        <taxon>Chryseosolibacter</taxon>
    </lineage>
</organism>
<dbReference type="AlphaFoldDB" id="A0AAP2GPU5"/>
<keyword evidence="1" id="KW-0812">Transmembrane</keyword>
<keyword evidence="1" id="KW-1133">Transmembrane helix</keyword>
<evidence type="ECO:0000313" key="3">
    <source>
        <dbReference type="Proteomes" id="UP001319200"/>
    </source>
</evidence>
<reference evidence="2 3" key="1">
    <citation type="submission" date="2021-05" db="EMBL/GenBank/DDBJ databases">
        <title>A Polyphasic approach of four new species of the genus Ohtaekwangia: Ohtaekwangia histidinii sp. nov., Ohtaekwangia cretensis sp. nov., Ohtaekwangia indiensis sp. nov., Ohtaekwangia reichenbachii sp. nov. from diverse environment.</title>
        <authorList>
            <person name="Octaviana S."/>
        </authorList>
    </citation>
    <scope>NUCLEOTIDE SEQUENCE [LARGE SCALE GENOMIC DNA]</scope>
    <source>
        <strain evidence="2 3">PWU4</strain>
    </source>
</reference>
<dbReference type="EMBL" id="JAHESF010000026">
    <property type="protein sequence ID" value="MBT1699473.1"/>
    <property type="molecule type" value="Genomic_DNA"/>
</dbReference>
<dbReference type="Proteomes" id="UP001319200">
    <property type="component" value="Unassembled WGS sequence"/>
</dbReference>
<evidence type="ECO:0000313" key="2">
    <source>
        <dbReference type="EMBL" id="MBT1699473.1"/>
    </source>
</evidence>
<evidence type="ECO:0000256" key="1">
    <source>
        <dbReference type="SAM" id="Phobius"/>
    </source>
</evidence>